<accession>A0A140LCG9</accession>
<sequence length="59" mass="7040">MSQIQEILEHIHKLQTILHRLIDEAQGNLQDANVISVSRILNSDIIEYYKMIYVIHKYF</sequence>
<protein>
    <recommendedName>
        <fullName evidence="3">Spo0E like sporulation regulatory protein</fullName>
    </recommendedName>
</protein>
<dbReference type="AlphaFoldDB" id="A0A140LCG9"/>
<evidence type="ECO:0000313" key="2">
    <source>
        <dbReference type="Proteomes" id="UP000070456"/>
    </source>
</evidence>
<keyword evidence="2" id="KW-1185">Reference proteome</keyword>
<dbReference type="EMBL" id="LOEE01000006">
    <property type="protein sequence ID" value="KXG78244.1"/>
    <property type="molecule type" value="Genomic_DNA"/>
</dbReference>
<dbReference type="RefSeq" id="WP_068554239.1">
    <property type="nucleotide sequence ID" value="NZ_LOEE01000006.1"/>
</dbReference>
<reference evidence="1 2" key="1">
    <citation type="submission" date="2015-12" db="EMBL/GenBank/DDBJ databases">
        <title>Draft genome sequence of the thermoanaerobe Thermotalea metallivorans, an isolate from the runoff channel of the Great Artesian Basin, Australia.</title>
        <authorList>
            <person name="Patel B.K."/>
        </authorList>
    </citation>
    <scope>NUCLEOTIDE SEQUENCE [LARGE SCALE GENOMIC DNA]</scope>
    <source>
        <strain evidence="1 2">B2-1</strain>
    </source>
</reference>
<proteinExistence type="predicted"/>
<dbReference type="OrthoDB" id="1957282at2"/>
<evidence type="ECO:0008006" key="3">
    <source>
        <dbReference type="Google" id="ProtNLM"/>
    </source>
</evidence>
<comment type="caution">
    <text evidence="1">The sequence shown here is derived from an EMBL/GenBank/DDBJ whole genome shotgun (WGS) entry which is preliminary data.</text>
</comment>
<dbReference type="Proteomes" id="UP000070456">
    <property type="component" value="Unassembled WGS sequence"/>
</dbReference>
<gene>
    <name evidence="1" type="ORF">AN619_02190</name>
</gene>
<evidence type="ECO:0000313" key="1">
    <source>
        <dbReference type="EMBL" id="KXG78244.1"/>
    </source>
</evidence>
<dbReference type="STRING" id="520762.AN619_02190"/>
<organism evidence="1 2">
    <name type="scientific">Thermotalea metallivorans</name>
    <dbReference type="NCBI Taxonomy" id="520762"/>
    <lineage>
        <taxon>Bacteria</taxon>
        <taxon>Bacillati</taxon>
        <taxon>Bacillota</taxon>
        <taxon>Clostridia</taxon>
        <taxon>Peptostreptococcales</taxon>
        <taxon>Thermotaleaceae</taxon>
        <taxon>Thermotalea</taxon>
    </lineage>
</organism>
<name>A0A140LCG9_9FIRM</name>